<dbReference type="SUPFAM" id="SSF82549">
    <property type="entry name" value="DAK1/DegV-like"/>
    <property type="match status" value="1"/>
</dbReference>
<comment type="caution">
    <text evidence="2">The sequence shown here is derived from an EMBL/GenBank/DDBJ whole genome shotgun (WGS) entry which is preliminary data.</text>
</comment>
<dbReference type="InterPro" id="IPR043168">
    <property type="entry name" value="DegV_C"/>
</dbReference>
<proteinExistence type="predicted"/>
<dbReference type="InterPro" id="IPR050270">
    <property type="entry name" value="DegV_domain_contain"/>
</dbReference>
<dbReference type="Pfam" id="PF02645">
    <property type="entry name" value="DegV"/>
    <property type="match status" value="1"/>
</dbReference>
<dbReference type="Gene3D" id="3.30.1180.10">
    <property type="match status" value="1"/>
</dbReference>
<gene>
    <name evidence="2" type="ORF">AB8U03_13305</name>
</gene>
<dbReference type="NCBIfam" id="TIGR00762">
    <property type="entry name" value="DegV"/>
    <property type="match status" value="1"/>
</dbReference>
<reference evidence="2 3" key="1">
    <citation type="submission" date="2024-08" db="EMBL/GenBank/DDBJ databases">
        <title>Clostridium lapicellarii sp. nov., and Clostridium renhuaiense sp. nov., two species isolated from the mud in a fermentation cellar used for producing sauce-flavour Chinese liquors.</title>
        <authorList>
            <person name="Yang F."/>
            <person name="Wang H."/>
            <person name="Chen L.Q."/>
            <person name="Zhou N."/>
            <person name="Lu J.J."/>
            <person name="Pu X.X."/>
            <person name="Wan B."/>
            <person name="Wang L."/>
            <person name="Liu S.J."/>
        </authorList>
    </citation>
    <scope>NUCLEOTIDE SEQUENCE [LARGE SCALE GENOMIC DNA]</scope>
    <source>
        <strain evidence="2 3">MT-5</strain>
    </source>
</reference>
<keyword evidence="1" id="KW-0446">Lipid-binding</keyword>
<dbReference type="PANTHER" id="PTHR33434">
    <property type="entry name" value="DEGV DOMAIN-CONTAINING PROTEIN DR_1986-RELATED"/>
    <property type="match status" value="1"/>
</dbReference>
<evidence type="ECO:0000313" key="3">
    <source>
        <dbReference type="Proteomes" id="UP001564657"/>
    </source>
</evidence>
<accession>A0ABV4BSX3</accession>
<organism evidence="2 3">
    <name type="scientific">Clostridium moutaii</name>
    <dbReference type="NCBI Taxonomy" id="3240932"/>
    <lineage>
        <taxon>Bacteria</taxon>
        <taxon>Bacillati</taxon>
        <taxon>Bacillota</taxon>
        <taxon>Clostridia</taxon>
        <taxon>Eubacteriales</taxon>
        <taxon>Clostridiaceae</taxon>
        <taxon>Clostridium</taxon>
    </lineage>
</organism>
<name>A0ABV4BSX3_9CLOT</name>
<protein>
    <submittedName>
        <fullName evidence="2">DegV family protein</fullName>
    </submittedName>
</protein>
<evidence type="ECO:0000256" key="1">
    <source>
        <dbReference type="ARBA" id="ARBA00023121"/>
    </source>
</evidence>
<dbReference type="RefSeq" id="WP_369705048.1">
    <property type="nucleotide sequence ID" value="NZ_JBGEWD010000014.1"/>
</dbReference>
<sequence>MEKIKIITDSTADLPEDIIKRYDIEVLPLLINFGEKSYRDGIDINIHTLLGKMEKSNVFPITAQVNPQIFLECYNSYIKQGYKIVSIHLSSKMSGTYQSACIAKEMLDTEDITVIDSLNVTSGLGLQVIKAAKLKEAGFGIKEIESGVGEISSHIRSTLFFNSLDNLVKGGRLPKASGIIGNILGIKIIVAVENGEMAVIDKVRGSKRALRSMIEYIDKKGIKKGEIAVLLHVGETDILNTLREDLKYRKIDFIECEVGCTVGVHSGTGACGVFFVESY</sequence>
<keyword evidence="3" id="KW-1185">Reference proteome</keyword>
<evidence type="ECO:0000313" key="2">
    <source>
        <dbReference type="EMBL" id="MEY8001152.1"/>
    </source>
</evidence>
<dbReference type="EMBL" id="JBGEWD010000014">
    <property type="protein sequence ID" value="MEY8001152.1"/>
    <property type="molecule type" value="Genomic_DNA"/>
</dbReference>
<dbReference type="InterPro" id="IPR003797">
    <property type="entry name" value="DegV"/>
</dbReference>
<dbReference type="Gene3D" id="3.40.50.10170">
    <property type="match status" value="1"/>
</dbReference>
<dbReference type="Proteomes" id="UP001564657">
    <property type="component" value="Unassembled WGS sequence"/>
</dbReference>
<dbReference type="PROSITE" id="PS51482">
    <property type="entry name" value="DEGV"/>
    <property type="match status" value="1"/>
</dbReference>
<dbReference type="PANTHER" id="PTHR33434:SF2">
    <property type="entry name" value="FATTY ACID-BINDING PROTEIN TM_1468"/>
    <property type="match status" value="1"/>
</dbReference>